<dbReference type="EnsemblPlants" id="Ma11_t09530.2">
    <property type="protein sequence ID" value="Ma11_p09530.2"/>
    <property type="gene ID" value="Ma11_g09530"/>
</dbReference>
<name>A0A804L613_MUSAM</name>
<evidence type="ECO:0000313" key="3">
    <source>
        <dbReference type="Proteomes" id="UP000012960"/>
    </source>
</evidence>
<feature type="domain" description="UBL3-like ubiquitin" evidence="1">
    <location>
        <begin position="5"/>
        <end position="45"/>
    </location>
</feature>
<dbReference type="PANTHER" id="PTHR13169:SF1">
    <property type="entry name" value="MEMBRANE-ANCHORED UBIQUITIN-FOLD PROTEIN 4"/>
    <property type="match status" value="1"/>
</dbReference>
<proteinExistence type="predicted"/>
<dbReference type="Proteomes" id="UP000012960">
    <property type="component" value="Unplaced"/>
</dbReference>
<accession>A0A804L613</accession>
<evidence type="ECO:0000259" key="1">
    <source>
        <dbReference type="Pfam" id="PF13881"/>
    </source>
</evidence>
<sequence>MPEEDLVELKFRLCDGSDIGPICYTSSSTVAMLKERIISEWPRGAVYDVGL</sequence>
<dbReference type="SUPFAM" id="SSF54236">
    <property type="entry name" value="Ubiquitin-like"/>
    <property type="match status" value="1"/>
</dbReference>
<dbReference type="InterPro" id="IPR029071">
    <property type="entry name" value="Ubiquitin-like_domsf"/>
</dbReference>
<reference evidence="2" key="1">
    <citation type="submission" date="2021-05" db="UniProtKB">
        <authorList>
            <consortium name="EnsemblPlants"/>
        </authorList>
    </citation>
    <scope>IDENTIFICATION</scope>
    <source>
        <strain evidence="2">subsp. malaccensis</strain>
    </source>
</reference>
<dbReference type="Gene3D" id="3.10.20.90">
    <property type="entry name" value="Phosphatidylinositol 3-kinase Catalytic Subunit, Chain A, domain 1"/>
    <property type="match status" value="1"/>
</dbReference>
<protein>
    <recommendedName>
        <fullName evidence="1">UBL3-like ubiquitin domain-containing protein</fullName>
    </recommendedName>
</protein>
<dbReference type="AlphaFoldDB" id="A0A804L613"/>
<dbReference type="PANTHER" id="PTHR13169">
    <property type="entry name" value="UBIQUITIN-LIKE PROTEIN 3 HCG-1 PROTEIN"/>
    <property type="match status" value="1"/>
</dbReference>
<dbReference type="Gramene" id="Ma11_t09530.2">
    <property type="protein sequence ID" value="Ma11_p09530.2"/>
    <property type="gene ID" value="Ma11_g09530"/>
</dbReference>
<dbReference type="InterPro" id="IPR040015">
    <property type="entry name" value="UBL3-like"/>
</dbReference>
<dbReference type="InterPro" id="IPR039540">
    <property type="entry name" value="UBL3-like_ubiquitin_dom"/>
</dbReference>
<dbReference type="OMA" id="WPQGMAV"/>
<organism evidence="2 3">
    <name type="scientific">Musa acuminata subsp. malaccensis</name>
    <name type="common">Wild banana</name>
    <name type="synonym">Musa malaccensis</name>
    <dbReference type="NCBI Taxonomy" id="214687"/>
    <lineage>
        <taxon>Eukaryota</taxon>
        <taxon>Viridiplantae</taxon>
        <taxon>Streptophyta</taxon>
        <taxon>Embryophyta</taxon>
        <taxon>Tracheophyta</taxon>
        <taxon>Spermatophyta</taxon>
        <taxon>Magnoliopsida</taxon>
        <taxon>Liliopsida</taxon>
        <taxon>Zingiberales</taxon>
        <taxon>Musaceae</taxon>
        <taxon>Musa</taxon>
    </lineage>
</organism>
<keyword evidence="3" id="KW-1185">Reference proteome</keyword>
<dbReference type="Pfam" id="PF13881">
    <property type="entry name" value="Rad60-SLD_2"/>
    <property type="match status" value="1"/>
</dbReference>
<evidence type="ECO:0000313" key="2">
    <source>
        <dbReference type="EnsemblPlants" id="Ma11_p09530.2"/>
    </source>
</evidence>